<dbReference type="CDD" id="cd13999">
    <property type="entry name" value="STKc_MAP3K-like"/>
    <property type="match status" value="1"/>
</dbReference>
<feature type="compositionally biased region" description="Polar residues" evidence="9">
    <location>
        <begin position="333"/>
        <end position="355"/>
    </location>
</feature>
<accession>A0A2U1PZK5</accession>
<evidence type="ECO:0000259" key="10">
    <source>
        <dbReference type="PROSITE" id="PS50011"/>
    </source>
</evidence>
<organism evidence="11 12">
    <name type="scientific">Artemisia annua</name>
    <name type="common">Sweet wormwood</name>
    <dbReference type="NCBI Taxonomy" id="35608"/>
    <lineage>
        <taxon>Eukaryota</taxon>
        <taxon>Viridiplantae</taxon>
        <taxon>Streptophyta</taxon>
        <taxon>Embryophyta</taxon>
        <taxon>Tracheophyta</taxon>
        <taxon>Spermatophyta</taxon>
        <taxon>Magnoliopsida</taxon>
        <taxon>eudicotyledons</taxon>
        <taxon>Gunneridae</taxon>
        <taxon>Pentapetalae</taxon>
        <taxon>asterids</taxon>
        <taxon>campanulids</taxon>
        <taxon>Asterales</taxon>
        <taxon>Asteraceae</taxon>
        <taxon>Asteroideae</taxon>
        <taxon>Anthemideae</taxon>
        <taxon>Artemisiinae</taxon>
        <taxon>Artemisia</taxon>
    </lineage>
</organism>
<feature type="region of interest" description="Disordered" evidence="9">
    <location>
        <begin position="333"/>
        <end position="356"/>
    </location>
</feature>
<dbReference type="Gene3D" id="3.30.200.20">
    <property type="entry name" value="Phosphorylase Kinase, domain 1"/>
    <property type="match status" value="1"/>
</dbReference>
<dbReference type="SMART" id="SM00220">
    <property type="entry name" value="S_TKc"/>
    <property type="match status" value="1"/>
</dbReference>
<dbReference type="SUPFAM" id="SSF56112">
    <property type="entry name" value="Protein kinase-like (PK-like)"/>
    <property type="match status" value="1"/>
</dbReference>
<keyword evidence="7" id="KW-0460">Magnesium</keyword>
<dbReference type="FunFam" id="3.10.20.90:FF:000058">
    <property type="entry name" value="Octicosapeptide/phox/Bem1p domain kinase superfamily protein"/>
    <property type="match status" value="1"/>
</dbReference>
<gene>
    <name evidence="11" type="ORF">CTI12_AA089770</name>
</gene>
<dbReference type="InterPro" id="IPR050167">
    <property type="entry name" value="Ser_Thr_protein_kinase"/>
</dbReference>
<dbReference type="PROSITE" id="PS50011">
    <property type="entry name" value="PROTEIN_KINASE_DOM"/>
    <property type="match status" value="1"/>
</dbReference>
<name>A0A2U1PZK5_ARTAN</name>
<dbReference type="GO" id="GO:0005737">
    <property type="term" value="C:cytoplasm"/>
    <property type="evidence" value="ECO:0007669"/>
    <property type="project" value="TreeGrafter"/>
</dbReference>
<sequence>MESGVSAGTLCRQHFENVVRDEIDVNNCLRNVSVQTGEEFSPEFLQNLTNRNRTQTGGKLSQEYQQDHEVPTTKIVQTVKECTSTRIPAGNVINQCQQKKVEIQCNQNEKLVYEYRTDSIISNPVNGNKVSDFSGGRGLQIEAEQKVYTDATNKYNYKDYTIRGYHQHPQLSSTYTNEIYNKPCNRVPGVPEDSVSEKMKFLCSFGGKILARPCDGKFRYVGGETRIISIKKNLDYLELKKRTYAICNRPHIIKYQLPGEDLDALVSVCSDEDFHHMIDEYQELEKGCQRLRIFLESLSERETPCSSRASSIEKTNNAFKYVIAVNSIISEQNSQMSSGRESGSLMNSTTSQQKDPPSFIPLILTDKFPNANPFMQTSTNMKTQLRVSRDQVDQQAYVTGYHINPTHDELHLYTQRNMDFKKLMLNEPAIQSENHKQSPNANNFLQQHDMIKEKTVTSKCENLPVILDSTLNKPYTDWDQDMIKWIDKNNVNLDYDLEKEECQNNVSPVTPLERQYSIATTVSNASVETSRTDVNADENENNHHFHDFLSPRSPIVAPISSQASLPENYDDNLGDTSLSKTSYGKNQDYKPKFLPPDLDLSATDYFCIQEKTVDKVVNSKDTDNTIAEIQAGIHGLQSIRNADLEELSELGCGTFGNVYHGKWRGTDVAIKRIKESCFAGKPNEHDRLTKDFWREAQILSQLHHPNVVALYGVVRDGPGGSLSTVTEYMANGSLRHVLSNTNKSLDQRKKLIMAQDAAIGMEYLHMKNIVHFDLKCDNLLVNLGDPERPVCKVGDFGLSRIKRHTLVSGGARGTLPWIAPELLDGSSNRVSEKVDVFSFGVVMWEILTGEEPYADMHCGAIIGGIVTNTLRPPIPRRCDYGWKALMEDCWSNDPADRPSFTEVANKLQAMSVALQSKRQNRVERLG</sequence>
<dbReference type="InterPro" id="IPR008271">
    <property type="entry name" value="Ser/Thr_kinase_AS"/>
</dbReference>
<feature type="binding site" evidence="8">
    <location>
        <position position="681"/>
    </location>
    <ligand>
        <name>ATP</name>
        <dbReference type="ChEBI" id="CHEBI:30616"/>
    </ligand>
</feature>
<keyword evidence="4" id="KW-0418">Kinase</keyword>
<dbReference type="PANTHER" id="PTHR23257:SF792">
    <property type="entry name" value="PROTEIN KINASE DOMAIN-CONTAINING PROTEIN"/>
    <property type="match status" value="1"/>
</dbReference>
<dbReference type="OrthoDB" id="4062651at2759"/>
<evidence type="ECO:0000256" key="3">
    <source>
        <dbReference type="ARBA" id="ARBA00022741"/>
    </source>
</evidence>
<keyword evidence="7" id="KW-0479">Metal-binding</keyword>
<dbReference type="PANTHER" id="PTHR23257">
    <property type="entry name" value="SERINE-THREONINE PROTEIN KINASE"/>
    <property type="match status" value="1"/>
</dbReference>
<keyword evidence="3 8" id="KW-0547">Nucleotide-binding</keyword>
<dbReference type="Proteomes" id="UP000245207">
    <property type="component" value="Unassembled WGS sequence"/>
</dbReference>
<dbReference type="SMART" id="SM00666">
    <property type="entry name" value="PB1"/>
    <property type="match status" value="1"/>
</dbReference>
<dbReference type="FunFam" id="3.30.200.20:FF:000618">
    <property type="entry name" value="Serine/threonine-protein kinase CTR1"/>
    <property type="match status" value="1"/>
</dbReference>
<dbReference type="AlphaFoldDB" id="A0A2U1PZK5"/>
<comment type="caution">
    <text evidence="11">The sequence shown here is derived from an EMBL/GenBank/DDBJ whole genome shotgun (WGS) entry which is preliminary data.</text>
</comment>
<reference evidence="11 12" key="1">
    <citation type="journal article" date="2018" name="Mol. Plant">
        <title>The genome of Artemisia annua provides insight into the evolution of Asteraceae family and artemisinin biosynthesis.</title>
        <authorList>
            <person name="Shen Q."/>
            <person name="Zhang L."/>
            <person name="Liao Z."/>
            <person name="Wang S."/>
            <person name="Yan T."/>
            <person name="Shi P."/>
            <person name="Liu M."/>
            <person name="Fu X."/>
            <person name="Pan Q."/>
            <person name="Wang Y."/>
            <person name="Lv Z."/>
            <person name="Lu X."/>
            <person name="Zhang F."/>
            <person name="Jiang W."/>
            <person name="Ma Y."/>
            <person name="Chen M."/>
            <person name="Hao X."/>
            <person name="Li L."/>
            <person name="Tang Y."/>
            <person name="Lv G."/>
            <person name="Zhou Y."/>
            <person name="Sun X."/>
            <person name="Brodelius P.E."/>
            <person name="Rose J.K.C."/>
            <person name="Tang K."/>
        </authorList>
    </citation>
    <scope>NUCLEOTIDE SEQUENCE [LARGE SCALE GENOMIC DNA]</scope>
    <source>
        <strain evidence="12">cv. Huhao1</strain>
        <tissue evidence="11">Leaf</tissue>
    </source>
</reference>
<dbReference type="PROSITE" id="PS00107">
    <property type="entry name" value="PROTEIN_KINASE_ATP"/>
    <property type="match status" value="1"/>
</dbReference>
<dbReference type="Pfam" id="PF00564">
    <property type="entry name" value="PB1"/>
    <property type="match status" value="1"/>
</dbReference>
<dbReference type="Pfam" id="PF07714">
    <property type="entry name" value="PK_Tyr_Ser-Thr"/>
    <property type="match status" value="1"/>
</dbReference>
<feature type="binding site" evidence="7">
    <location>
        <position position="795"/>
    </location>
    <ligand>
        <name>Mg(2+)</name>
        <dbReference type="ChEBI" id="CHEBI:18420"/>
    </ligand>
</feature>
<dbReference type="GO" id="GO:0004674">
    <property type="term" value="F:protein serine/threonine kinase activity"/>
    <property type="evidence" value="ECO:0007669"/>
    <property type="project" value="UniProtKB-KW"/>
</dbReference>
<keyword evidence="5 8" id="KW-0067">ATP-binding</keyword>
<evidence type="ECO:0000256" key="5">
    <source>
        <dbReference type="ARBA" id="ARBA00022840"/>
    </source>
</evidence>
<dbReference type="EMBL" id="PKPP01000563">
    <property type="protein sequence ID" value="PWA91199.1"/>
    <property type="molecule type" value="Genomic_DNA"/>
</dbReference>
<evidence type="ECO:0000256" key="2">
    <source>
        <dbReference type="ARBA" id="ARBA00022679"/>
    </source>
</evidence>
<dbReference type="InterPro" id="IPR000270">
    <property type="entry name" value="PB1_dom"/>
</dbReference>
<dbReference type="PROSITE" id="PS00108">
    <property type="entry name" value="PROTEIN_KINASE_ST"/>
    <property type="match status" value="1"/>
</dbReference>
<dbReference type="GO" id="GO:0007165">
    <property type="term" value="P:signal transduction"/>
    <property type="evidence" value="ECO:0007669"/>
    <property type="project" value="TreeGrafter"/>
</dbReference>
<evidence type="ECO:0000256" key="7">
    <source>
        <dbReference type="PIRSR" id="PIRSR000615-3"/>
    </source>
</evidence>
<protein>
    <submittedName>
        <fullName evidence="11">Phox/Bem1p</fullName>
    </submittedName>
</protein>
<dbReference type="PRINTS" id="PR00109">
    <property type="entry name" value="TYRKINASE"/>
</dbReference>
<evidence type="ECO:0000256" key="9">
    <source>
        <dbReference type="SAM" id="MobiDB-lite"/>
    </source>
</evidence>
<dbReference type="InterPro" id="IPR011009">
    <property type="entry name" value="Kinase-like_dom_sf"/>
</dbReference>
<keyword evidence="1" id="KW-0723">Serine/threonine-protein kinase</keyword>
<dbReference type="InterPro" id="IPR017441">
    <property type="entry name" value="Protein_kinase_ATP_BS"/>
</dbReference>
<dbReference type="GO" id="GO:0005524">
    <property type="term" value="F:ATP binding"/>
    <property type="evidence" value="ECO:0007669"/>
    <property type="project" value="UniProtKB-UniRule"/>
</dbReference>
<keyword evidence="2" id="KW-0808">Transferase</keyword>
<evidence type="ECO:0000313" key="11">
    <source>
        <dbReference type="EMBL" id="PWA91199.1"/>
    </source>
</evidence>
<evidence type="ECO:0000256" key="6">
    <source>
        <dbReference type="PIRSR" id="PIRSR000615-1"/>
    </source>
</evidence>
<evidence type="ECO:0000256" key="4">
    <source>
        <dbReference type="ARBA" id="ARBA00022777"/>
    </source>
</evidence>
<dbReference type="STRING" id="35608.A0A2U1PZK5"/>
<dbReference type="InterPro" id="IPR000719">
    <property type="entry name" value="Prot_kinase_dom"/>
</dbReference>
<dbReference type="GO" id="GO:0046872">
    <property type="term" value="F:metal ion binding"/>
    <property type="evidence" value="ECO:0007669"/>
    <property type="project" value="UniProtKB-KW"/>
</dbReference>
<dbReference type="Gene3D" id="1.10.510.10">
    <property type="entry name" value="Transferase(Phosphotransferase) domain 1"/>
    <property type="match status" value="1"/>
</dbReference>
<proteinExistence type="predicted"/>
<evidence type="ECO:0000313" key="12">
    <source>
        <dbReference type="Proteomes" id="UP000245207"/>
    </source>
</evidence>
<feature type="binding site" evidence="7">
    <location>
        <position position="778"/>
    </location>
    <ligand>
        <name>Mg(2+)</name>
        <dbReference type="ChEBI" id="CHEBI:18420"/>
    </ligand>
</feature>
<keyword evidence="12" id="KW-1185">Reference proteome</keyword>
<dbReference type="InterPro" id="IPR001245">
    <property type="entry name" value="Ser-Thr/Tyr_kinase_cat_dom"/>
</dbReference>
<evidence type="ECO:0000256" key="8">
    <source>
        <dbReference type="PROSITE-ProRule" id="PRU10141"/>
    </source>
</evidence>
<feature type="active site" description="Proton acceptor" evidence="6">
    <location>
        <position position="773"/>
    </location>
</feature>
<evidence type="ECO:0000256" key="1">
    <source>
        <dbReference type="ARBA" id="ARBA00022527"/>
    </source>
</evidence>
<dbReference type="SUPFAM" id="SSF54277">
    <property type="entry name" value="CAD &amp; PB1 domains"/>
    <property type="match status" value="1"/>
</dbReference>
<dbReference type="Gene3D" id="3.10.20.90">
    <property type="entry name" value="Phosphatidylinositol 3-kinase Catalytic Subunit, Chain A, domain 1"/>
    <property type="match status" value="1"/>
</dbReference>
<feature type="domain" description="Protein kinase" evidence="10">
    <location>
        <begin position="644"/>
        <end position="910"/>
    </location>
</feature>
<dbReference type="CDD" id="cd06410">
    <property type="entry name" value="PB1_UP2"/>
    <property type="match status" value="1"/>
</dbReference>